<feature type="compositionally biased region" description="Basic and acidic residues" evidence="1">
    <location>
        <begin position="10"/>
        <end position="53"/>
    </location>
</feature>
<evidence type="ECO:0000313" key="3">
    <source>
        <dbReference type="Proteomes" id="UP001437256"/>
    </source>
</evidence>
<feature type="region of interest" description="Disordered" evidence="1">
    <location>
        <begin position="1"/>
        <end position="131"/>
    </location>
</feature>
<feature type="compositionally biased region" description="Polar residues" evidence="1">
    <location>
        <begin position="91"/>
        <end position="122"/>
    </location>
</feature>
<protein>
    <submittedName>
        <fullName evidence="2">Uncharacterized protein</fullName>
    </submittedName>
</protein>
<accession>A0ABR2Z8K1</accession>
<sequence length="131" mass="14656">MDSQTGLRDGVPHDRKSQEKGKEKLTSDEPRSRSEPRPSEKDRVGSLAERENTSRVIGTFNTRTQNLNVQDVQTRPHPNFLVTNRVDSDKQSTSSAGYYDPYTTSEFGTTDKTNSGTSTESLRTGRLGELF</sequence>
<proteinExistence type="predicted"/>
<keyword evidence="3" id="KW-1185">Reference proteome</keyword>
<feature type="compositionally biased region" description="Polar residues" evidence="1">
    <location>
        <begin position="54"/>
        <end position="73"/>
    </location>
</feature>
<name>A0ABR2Z8K1_9AGAR</name>
<reference evidence="2 3" key="1">
    <citation type="submission" date="2024-05" db="EMBL/GenBank/DDBJ databases">
        <title>A draft genome resource for the thread blight pathogen Marasmius tenuissimus strain MS-2.</title>
        <authorList>
            <person name="Yulfo-Soto G.E."/>
            <person name="Baruah I.K."/>
            <person name="Amoako-Attah I."/>
            <person name="Bukari Y."/>
            <person name="Meinhardt L.W."/>
            <person name="Bailey B.A."/>
            <person name="Cohen S.P."/>
        </authorList>
    </citation>
    <scope>NUCLEOTIDE SEQUENCE [LARGE SCALE GENOMIC DNA]</scope>
    <source>
        <strain evidence="2 3">MS-2</strain>
    </source>
</reference>
<evidence type="ECO:0000313" key="2">
    <source>
        <dbReference type="EMBL" id="KAL0057224.1"/>
    </source>
</evidence>
<dbReference type="EMBL" id="JBBXMP010000623">
    <property type="protein sequence ID" value="KAL0057224.1"/>
    <property type="molecule type" value="Genomic_DNA"/>
</dbReference>
<evidence type="ECO:0000256" key="1">
    <source>
        <dbReference type="SAM" id="MobiDB-lite"/>
    </source>
</evidence>
<comment type="caution">
    <text evidence="2">The sequence shown here is derived from an EMBL/GenBank/DDBJ whole genome shotgun (WGS) entry which is preliminary data.</text>
</comment>
<gene>
    <name evidence="2" type="ORF">AAF712_016141</name>
</gene>
<dbReference type="Proteomes" id="UP001437256">
    <property type="component" value="Unassembled WGS sequence"/>
</dbReference>
<organism evidence="2 3">
    <name type="scientific">Marasmius tenuissimus</name>
    <dbReference type="NCBI Taxonomy" id="585030"/>
    <lineage>
        <taxon>Eukaryota</taxon>
        <taxon>Fungi</taxon>
        <taxon>Dikarya</taxon>
        <taxon>Basidiomycota</taxon>
        <taxon>Agaricomycotina</taxon>
        <taxon>Agaricomycetes</taxon>
        <taxon>Agaricomycetidae</taxon>
        <taxon>Agaricales</taxon>
        <taxon>Marasmiineae</taxon>
        <taxon>Marasmiaceae</taxon>
        <taxon>Marasmius</taxon>
    </lineage>
</organism>